<dbReference type="AlphaFoldDB" id="A0A392R8Y4"/>
<dbReference type="Proteomes" id="UP000265520">
    <property type="component" value="Unassembled WGS sequence"/>
</dbReference>
<name>A0A392R8Y4_9FABA</name>
<proteinExistence type="predicted"/>
<keyword evidence="2" id="KW-1185">Reference proteome</keyword>
<comment type="caution">
    <text evidence="1">The sequence shown here is derived from an EMBL/GenBank/DDBJ whole genome shotgun (WGS) entry which is preliminary data.</text>
</comment>
<feature type="non-terminal residue" evidence="1">
    <location>
        <position position="1"/>
    </location>
</feature>
<evidence type="ECO:0000313" key="1">
    <source>
        <dbReference type="EMBL" id="MCI32524.1"/>
    </source>
</evidence>
<organism evidence="1 2">
    <name type="scientific">Trifolium medium</name>
    <dbReference type="NCBI Taxonomy" id="97028"/>
    <lineage>
        <taxon>Eukaryota</taxon>
        <taxon>Viridiplantae</taxon>
        <taxon>Streptophyta</taxon>
        <taxon>Embryophyta</taxon>
        <taxon>Tracheophyta</taxon>
        <taxon>Spermatophyta</taxon>
        <taxon>Magnoliopsida</taxon>
        <taxon>eudicotyledons</taxon>
        <taxon>Gunneridae</taxon>
        <taxon>Pentapetalae</taxon>
        <taxon>rosids</taxon>
        <taxon>fabids</taxon>
        <taxon>Fabales</taxon>
        <taxon>Fabaceae</taxon>
        <taxon>Papilionoideae</taxon>
        <taxon>50 kb inversion clade</taxon>
        <taxon>NPAAA clade</taxon>
        <taxon>Hologalegina</taxon>
        <taxon>IRL clade</taxon>
        <taxon>Trifolieae</taxon>
        <taxon>Trifolium</taxon>
    </lineage>
</organism>
<protein>
    <submittedName>
        <fullName evidence="1">Uncharacterized protein</fullName>
    </submittedName>
</protein>
<evidence type="ECO:0000313" key="2">
    <source>
        <dbReference type="Proteomes" id="UP000265520"/>
    </source>
</evidence>
<accession>A0A392R8Y4</accession>
<sequence>KGKQNIPFPTMDPLVYGAGADRCNGLYGLPAERRPP</sequence>
<reference evidence="1 2" key="1">
    <citation type="journal article" date="2018" name="Front. Plant Sci.">
        <title>Red Clover (Trifolium pratense) and Zigzag Clover (T. medium) - A Picture of Genomic Similarities and Differences.</title>
        <authorList>
            <person name="Dluhosova J."/>
            <person name="Istvanek J."/>
            <person name="Nedelnik J."/>
            <person name="Repkova J."/>
        </authorList>
    </citation>
    <scope>NUCLEOTIDE SEQUENCE [LARGE SCALE GENOMIC DNA]</scope>
    <source>
        <strain evidence="2">cv. 10/8</strain>
        <tissue evidence="1">Leaf</tissue>
    </source>
</reference>
<dbReference type="EMBL" id="LXQA010196358">
    <property type="protein sequence ID" value="MCI32524.1"/>
    <property type="molecule type" value="Genomic_DNA"/>
</dbReference>